<dbReference type="EMBL" id="VSRR010000952">
    <property type="protein sequence ID" value="MPC21204.1"/>
    <property type="molecule type" value="Genomic_DNA"/>
</dbReference>
<accession>A0A5B7DJ69</accession>
<name>A0A5B7DJ69_PORTR</name>
<evidence type="ECO:0000313" key="2">
    <source>
        <dbReference type="EMBL" id="MPC21204.1"/>
    </source>
</evidence>
<protein>
    <submittedName>
        <fullName evidence="2">Uncharacterized protein</fullName>
    </submittedName>
</protein>
<proteinExistence type="predicted"/>
<reference evidence="2 3" key="1">
    <citation type="submission" date="2019-05" db="EMBL/GenBank/DDBJ databases">
        <title>Another draft genome of Portunus trituberculatus and its Hox gene families provides insights of decapod evolution.</title>
        <authorList>
            <person name="Jeong J.-H."/>
            <person name="Song I."/>
            <person name="Kim S."/>
            <person name="Choi T."/>
            <person name="Kim D."/>
            <person name="Ryu S."/>
            <person name="Kim W."/>
        </authorList>
    </citation>
    <scope>NUCLEOTIDE SEQUENCE [LARGE SCALE GENOMIC DNA]</scope>
    <source>
        <tissue evidence="2">Muscle</tissue>
    </source>
</reference>
<feature type="compositionally biased region" description="Low complexity" evidence="1">
    <location>
        <begin position="40"/>
        <end position="49"/>
    </location>
</feature>
<evidence type="ECO:0000256" key="1">
    <source>
        <dbReference type="SAM" id="MobiDB-lite"/>
    </source>
</evidence>
<feature type="region of interest" description="Disordered" evidence="1">
    <location>
        <begin position="1"/>
        <end position="24"/>
    </location>
</feature>
<feature type="region of interest" description="Disordered" evidence="1">
    <location>
        <begin position="30"/>
        <end position="49"/>
    </location>
</feature>
<dbReference type="AlphaFoldDB" id="A0A5B7DJ69"/>
<comment type="caution">
    <text evidence="2">The sequence shown here is derived from an EMBL/GenBank/DDBJ whole genome shotgun (WGS) entry which is preliminary data.</text>
</comment>
<gene>
    <name evidence="2" type="ORF">E2C01_014181</name>
</gene>
<sequence>MHDATVPTYRSTQLAAKHPQDQSCHDHLNTHALGTNTGMTHHLTPHPTSTCTPSPFHLQHAHNHTTKTPAASHNPLHLPVLQRAFLNFMLPHPKTPISHKSPKR</sequence>
<evidence type="ECO:0000313" key="3">
    <source>
        <dbReference type="Proteomes" id="UP000324222"/>
    </source>
</evidence>
<organism evidence="2 3">
    <name type="scientific">Portunus trituberculatus</name>
    <name type="common">Swimming crab</name>
    <name type="synonym">Neptunus trituberculatus</name>
    <dbReference type="NCBI Taxonomy" id="210409"/>
    <lineage>
        <taxon>Eukaryota</taxon>
        <taxon>Metazoa</taxon>
        <taxon>Ecdysozoa</taxon>
        <taxon>Arthropoda</taxon>
        <taxon>Crustacea</taxon>
        <taxon>Multicrustacea</taxon>
        <taxon>Malacostraca</taxon>
        <taxon>Eumalacostraca</taxon>
        <taxon>Eucarida</taxon>
        <taxon>Decapoda</taxon>
        <taxon>Pleocyemata</taxon>
        <taxon>Brachyura</taxon>
        <taxon>Eubrachyura</taxon>
        <taxon>Portunoidea</taxon>
        <taxon>Portunidae</taxon>
        <taxon>Portuninae</taxon>
        <taxon>Portunus</taxon>
    </lineage>
</organism>
<keyword evidence="3" id="KW-1185">Reference proteome</keyword>
<dbReference type="Proteomes" id="UP000324222">
    <property type="component" value="Unassembled WGS sequence"/>
</dbReference>